<name>F0U833_AJEC8</name>
<protein>
    <submittedName>
        <fullName evidence="1">Predicted protein</fullName>
    </submittedName>
</protein>
<gene>
    <name evidence="1" type="ORF">HCEG_01008</name>
</gene>
<proteinExistence type="predicted"/>
<dbReference type="EMBL" id="DS990636">
    <property type="protein sequence ID" value="EGC41646.1"/>
    <property type="molecule type" value="Genomic_DNA"/>
</dbReference>
<evidence type="ECO:0000313" key="2">
    <source>
        <dbReference type="Proteomes" id="UP000008142"/>
    </source>
</evidence>
<evidence type="ECO:0000313" key="1">
    <source>
        <dbReference type="EMBL" id="EGC41646.1"/>
    </source>
</evidence>
<accession>F0U833</accession>
<dbReference type="AlphaFoldDB" id="F0U833"/>
<organism evidence="2">
    <name type="scientific">Ajellomyces capsulatus (strain H88)</name>
    <name type="common">Darling's disease fungus</name>
    <name type="synonym">Histoplasma capsulatum</name>
    <dbReference type="NCBI Taxonomy" id="544711"/>
    <lineage>
        <taxon>Eukaryota</taxon>
        <taxon>Fungi</taxon>
        <taxon>Dikarya</taxon>
        <taxon>Ascomycota</taxon>
        <taxon>Pezizomycotina</taxon>
        <taxon>Eurotiomycetes</taxon>
        <taxon>Eurotiomycetidae</taxon>
        <taxon>Onygenales</taxon>
        <taxon>Ajellomycetaceae</taxon>
        <taxon>Histoplasma</taxon>
    </lineage>
</organism>
<reference evidence="2" key="1">
    <citation type="submission" date="2008-07" db="EMBL/GenBank/DDBJ databases">
        <title>Annotation of Ajellomyces capsulatus strain H88.</title>
        <authorList>
            <person name="Champion M."/>
            <person name="Cuomo C."/>
            <person name="Ma L.-J."/>
            <person name="Henn M.R."/>
            <person name="Sil A."/>
            <person name="Goldman B."/>
            <person name="Young S.K."/>
            <person name="Kodira C.D."/>
            <person name="Zeng Q."/>
            <person name="Koehrsen M."/>
            <person name="Alvarado L."/>
            <person name="Berlin A."/>
            <person name="Borenstein D."/>
            <person name="Chen Z."/>
            <person name="Engels R."/>
            <person name="Freedman E."/>
            <person name="Gellesch M."/>
            <person name="Goldberg J."/>
            <person name="Griggs A."/>
            <person name="Gujja S."/>
            <person name="Heiman D."/>
            <person name="Hepburn T."/>
            <person name="Howarth C."/>
            <person name="Jen D."/>
            <person name="Larson L."/>
            <person name="Lewis B."/>
            <person name="Mehta T."/>
            <person name="Park D."/>
            <person name="Pearson M."/>
            <person name="Roberts A."/>
            <person name="Saif S."/>
            <person name="Shea T."/>
            <person name="Shenoy N."/>
            <person name="Sisk P."/>
            <person name="Stolte C."/>
            <person name="Sykes S."/>
            <person name="Walk T."/>
            <person name="White J."/>
            <person name="Yandava C."/>
            <person name="Klein B."/>
            <person name="McEwen J.G."/>
            <person name="Puccia R."/>
            <person name="Goldman G.H."/>
            <person name="Felipe M.S."/>
            <person name="Nino-Vega G."/>
            <person name="San-Blas G."/>
            <person name="Taylor J."/>
            <person name="Mendoza L."/>
            <person name="Galagan J."/>
            <person name="Nusbaum C."/>
            <person name="Birren B."/>
        </authorList>
    </citation>
    <scope>NUCLEOTIDE SEQUENCE [LARGE SCALE GENOMIC DNA]</scope>
    <source>
        <strain evidence="2">H88</strain>
    </source>
</reference>
<dbReference type="HOGENOM" id="CLU_1758264_0_0_1"/>
<sequence>MNLRHFSMLVRAPVKNRRHPSSGNSAMKIVYDLALPFSLSRLNKATRHEVLSFGVLKTNCGARNKGTFIPLIEGGSADGEWLLPTSTSSVRNQDGYFQPQSYTYKTPLAHKFELFRLIFMIKNNSQVICKSLRDLAGCWSKVLIPSTS</sequence>
<dbReference type="Proteomes" id="UP000008142">
    <property type="component" value="Unassembled WGS sequence"/>
</dbReference>